<dbReference type="GeneID" id="116297286"/>
<proteinExistence type="predicted"/>
<dbReference type="SMART" id="SM00511">
    <property type="entry name" value="ORANGE"/>
    <property type="match status" value="1"/>
</dbReference>
<evidence type="ECO:0000259" key="6">
    <source>
        <dbReference type="PROSITE" id="PS50888"/>
    </source>
</evidence>
<dbReference type="FunCoup" id="A0A6P8I0U6">
    <property type="interactions" value="1034"/>
</dbReference>
<dbReference type="InterPro" id="IPR036638">
    <property type="entry name" value="HLH_DNA-bd_sf"/>
</dbReference>
<dbReference type="KEGG" id="aten:116297286"/>
<dbReference type="InterPro" id="IPR050370">
    <property type="entry name" value="HES_HEY"/>
</dbReference>
<evidence type="ECO:0000256" key="3">
    <source>
        <dbReference type="ARBA" id="ARBA00023125"/>
    </source>
</evidence>
<evidence type="ECO:0000313" key="8">
    <source>
        <dbReference type="Proteomes" id="UP000515163"/>
    </source>
</evidence>
<dbReference type="FunFam" id="4.10.280.10:FF:000009">
    <property type="entry name" value="Transcription factor HES-1"/>
    <property type="match status" value="1"/>
</dbReference>
<dbReference type="RefSeq" id="XP_031561353.1">
    <property type="nucleotide sequence ID" value="XM_031705493.1"/>
</dbReference>
<evidence type="ECO:0000256" key="5">
    <source>
        <dbReference type="ARBA" id="ARBA00023242"/>
    </source>
</evidence>
<evidence type="ECO:0000256" key="2">
    <source>
        <dbReference type="ARBA" id="ARBA00023015"/>
    </source>
</evidence>
<dbReference type="GO" id="GO:0006355">
    <property type="term" value="P:regulation of DNA-templated transcription"/>
    <property type="evidence" value="ECO:0007669"/>
    <property type="project" value="InterPro"/>
</dbReference>
<evidence type="ECO:0000259" key="7">
    <source>
        <dbReference type="PROSITE" id="PS51054"/>
    </source>
</evidence>
<dbReference type="SUPFAM" id="SSF158457">
    <property type="entry name" value="Orange domain-like"/>
    <property type="match status" value="1"/>
</dbReference>
<reference evidence="9" key="1">
    <citation type="submission" date="2025-08" db="UniProtKB">
        <authorList>
            <consortium name="RefSeq"/>
        </authorList>
    </citation>
    <scope>IDENTIFICATION</scope>
    <source>
        <tissue evidence="9">Tentacle</tissue>
    </source>
</reference>
<dbReference type="InParanoid" id="A0A6P8I0U6"/>
<keyword evidence="4" id="KW-0804">Transcription</keyword>
<protein>
    <submittedName>
        <fullName evidence="9">Transcription factor HES-4-A-like</fullName>
    </submittedName>
</protein>
<keyword evidence="8" id="KW-1185">Reference proteome</keyword>
<dbReference type="GO" id="GO:0003677">
    <property type="term" value="F:DNA binding"/>
    <property type="evidence" value="ECO:0007669"/>
    <property type="project" value="UniProtKB-KW"/>
</dbReference>
<feature type="domain" description="Orange" evidence="7">
    <location>
        <begin position="92"/>
        <end position="124"/>
    </location>
</feature>
<dbReference type="PROSITE" id="PS50888">
    <property type="entry name" value="BHLH"/>
    <property type="match status" value="1"/>
</dbReference>
<evidence type="ECO:0000313" key="9">
    <source>
        <dbReference type="RefSeq" id="XP_031561353.1"/>
    </source>
</evidence>
<evidence type="ECO:0000256" key="1">
    <source>
        <dbReference type="ARBA" id="ARBA00004123"/>
    </source>
</evidence>
<keyword evidence="2" id="KW-0805">Transcription regulation</keyword>
<dbReference type="Gene3D" id="6.10.250.980">
    <property type="match status" value="1"/>
</dbReference>
<dbReference type="Gene3D" id="4.10.280.10">
    <property type="entry name" value="Helix-loop-helix DNA-binding domain"/>
    <property type="match status" value="1"/>
</dbReference>
<dbReference type="GO" id="GO:0046983">
    <property type="term" value="F:protein dimerization activity"/>
    <property type="evidence" value="ECO:0007669"/>
    <property type="project" value="InterPro"/>
</dbReference>
<dbReference type="SMART" id="SM00353">
    <property type="entry name" value="HLH"/>
    <property type="match status" value="1"/>
</dbReference>
<dbReference type="Pfam" id="PF00010">
    <property type="entry name" value="HLH"/>
    <property type="match status" value="1"/>
</dbReference>
<feature type="domain" description="BHLH" evidence="6">
    <location>
        <begin position="19"/>
        <end position="76"/>
    </location>
</feature>
<name>A0A6P8I0U6_ACTTE</name>
<keyword evidence="3" id="KW-0238">DNA-binding</keyword>
<accession>A0A6P8I0U6</accession>
<dbReference type="InterPro" id="IPR011598">
    <property type="entry name" value="bHLH_dom"/>
</dbReference>
<dbReference type="SUPFAM" id="SSF47459">
    <property type="entry name" value="HLH, helix-loop-helix DNA-binding domain"/>
    <property type="match status" value="1"/>
</dbReference>
<dbReference type="InterPro" id="IPR003650">
    <property type="entry name" value="Orange_dom"/>
</dbReference>
<dbReference type="Pfam" id="PF07527">
    <property type="entry name" value="Hairy_orange"/>
    <property type="match status" value="1"/>
</dbReference>
<keyword evidence="5" id="KW-0539">Nucleus</keyword>
<sequence>MALECIDSSNYVSKILSERRKAKKPLMEKMRRARINDSLNELKTLVLDLLNKDASRYSKMEKADILEMTVSYLRAAQRKDLRVQDMNSLAEFRAGFNQCAAEVSKNLSASDSSGHLREKLMSHLASNCHGNRVNSTFAPPSFPANNTTVWVPYPSPPPSPISQNTVYLAGTVPVLRDSSSLMSPVSPLQTTAQVKTEFVKRPVSTKKPALWRPW</sequence>
<dbReference type="OrthoDB" id="6085656at2759"/>
<dbReference type="CDD" id="cd11410">
    <property type="entry name" value="bHLH_O_HES"/>
    <property type="match status" value="1"/>
</dbReference>
<evidence type="ECO:0000256" key="4">
    <source>
        <dbReference type="ARBA" id="ARBA00023163"/>
    </source>
</evidence>
<dbReference type="GO" id="GO:0005634">
    <property type="term" value="C:nucleus"/>
    <property type="evidence" value="ECO:0007669"/>
    <property type="project" value="UniProtKB-SubCell"/>
</dbReference>
<dbReference type="PANTHER" id="PTHR10985">
    <property type="entry name" value="BASIC HELIX-LOOP-HELIX TRANSCRIPTION FACTOR, HES-RELATED"/>
    <property type="match status" value="1"/>
</dbReference>
<dbReference type="PROSITE" id="PS51054">
    <property type="entry name" value="ORANGE"/>
    <property type="match status" value="1"/>
</dbReference>
<comment type="subcellular location">
    <subcellularLocation>
        <location evidence="1">Nucleus</location>
    </subcellularLocation>
</comment>
<dbReference type="Proteomes" id="UP000515163">
    <property type="component" value="Unplaced"/>
</dbReference>
<gene>
    <name evidence="9" type="primary">LOC116297286</name>
</gene>
<dbReference type="AlphaFoldDB" id="A0A6P8I0U6"/>
<organism evidence="8 9">
    <name type="scientific">Actinia tenebrosa</name>
    <name type="common">Australian red waratah sea anemone</name>
    <dbReference type="NCBI Taxonomy" id="6105"/>
    <lineage>
        <taxon>Eukaryota</taxon>
        <taxon>Metazoa</taxon>
        <taxon>Cnidaria</taxon>
        <taxon>Anthozoa</taxon>
        <taxon>Hexacorallia</taxon>
        <taxon>Actiniaria</taxon>
        <taxon>Actiniidae</taxon>
        <taxon>Actinia</taxon>
    </lineage>
</organism>